<organism evidence="1 2">
    <name type="scientific">Allomyces macrogynus (strain ATCC 38327)</name>
    <name type="common">Allomyces javanicus var. macrogynus</name>
    <dbReference type="NCBI Taxonomy" id="578462"/>
    <lineage>
        <taxon>Eukaryota</taxon>
        <taxon>Fungi</taxon>
        <taxon>Fungi incertae sedis</taxon>
        <taxon>Blastocladiomycota</taxon>
        <taxon>Blastocladiomycetes</taxon>
        <taxon>Blastocladiales</taxon>
        <taxon>Blastocladiaceae</taxon>
        <taxon>Allomyces</taxon>
    </lineage>
</organism>
<evidence type="ECO:0000313" key="1">
    <source>
        <dbReference type="EMBL" id="KNE64452.1"/>
    </source>
</evidence>
<proteinExistence type="predicted"/>
<protein>
    <submittedName>
        <fullName evidence="1">Uncharacterized protein</fullName>
    </submittedName>
</protein>
<reference evidence="2" key="2">
    <citation type="submission" date="2009-11" db="EMBL/GenBank/DDBJ databases">
        <title>The Genome Sequence of Allomyces macrogynus strain ATCC 38327.</title>
        <authorList>
            <consortium name="The Broad Institute Genome Sequencing Platform"/>
            <person name="Russ C."/>
            <person name="Cuomo C."/>
            <person name="Shea T."/>
            <person name="Young S.K."/>
            <person name="Zeng Q."/>
            <person name="Koehrsen M."/>
            <person name="Haas B."/>
            <person name="Borodovsky M."/>
            <person name="Guigo R."/>
            <person name="Alvarado L."/>
            <person name="Berlin A."/>
            <person name="Borenstein D."/>
            <person name="Chen Z."/>
            <person name="Engels R."/>
            <person name="Freedman E."/>
            <person name="Gellesch M."/>
            <person name="Goldberg J."/>
            <person name="Griggs A."/>
            <person name="Gujja S."/>
            <person name="Heiman D."/>
            <person name="Hepburn T."/>
            <person name="Howarth C."/>
            <person name="Jen D."/>
            <person name="Larson L."/>
            <person name="Lewis B."/>
            <person name="Mehta T."/>
            <person name="Park D."/>
            <person name="Pearson M."/>
            <person name="Roberts A."/>
            <person name="Saif S."/>
            <person name="Shenoy N."/>
            <person name="Sisk P."/>
            <person name="Stolte C."/>
            <person name="Sykes S."/>
            <person name="Walk T."/>
            <person name="White J."/>
            <person name="Yandava C."/>
            <person name="Burger G."/>
            <person name="Gray M.W."/>
            <person name="Holland P.W.H."/>
            <person name="King N."/>
            <person name="Lang F.B.F."/>
            <person name="Roger A.J."/>
            <person name="Ruiz-Trillo I."/>
            <person name="Lander E."/>
            <person name="Nusbaum C."/>
        </authorList>
    </citation>
    <scope>NUCLEOTIDE SEQUENCE [LARGE SCALE GENOMIC DNA]</scope>
    <source>
        <strain evidence="2">ATCC 38327</strain>
    </source>
</reference>
<dbReference type="AlphaFoldDB" id="A0A0L0SPN0"/>
<dbReference type="VEuPathDB" id="FungiDB:AMAG_19160"/>
<reference evidence="1 2" key="1">
    <citation type="submission" date="2009-11" db="EMBL/GenBank/DDBJ databases">
        <title>Annotation of Allomyces macrogynus ATCC 38327.</title>
        <authorList>
            <consortium name="The Broad Institute Genome Sequencing Platform"/>
            <person name="Russ C."/>
            <person name="Cuomo C."/>
            <person name="Burger G."/>
            <person name="Gray M.W."/>
            <person name="Holland P.W.H."/>
            <person name="King N."/>
            <person name="Lang F.B.F."/>
            <person name="Roger A.J."/>
            <person name="Ruiz-Trillo I."/>
            <person name="Young S.K."/>
            <person name="Zeng Q."/>
            <person name="Gargeya S."/>
            <person name="Fitzgerald M."/>
            <person name="Haas B."/>
            <person name="Abouelleil A."/>
            <person name="Alvarado L."/>
            <person name="Arachchi H.M."/>
            <person name="Berlin A."/>
            <person name="Chapman S.B."/>
            <person name="Gearin G."/>
            <person name="Goldberg J."/>
            <person name="Griggs A."/>
            <person name="Gujja S."/>
            <person name="Hansen M."/>
            <person name="Heiman D."/>
            <person name="Howarth C."/>
            <person name="Larimer J."/>
            <person name="Lui A."/>
            <person name="MacDonald P.J.P."/>
            <person name="McCowen C."/>
            <person name="Montmayeur A."/>
            <person name="Murphy C."/>
            <person name="Neiman D."/>
            <person name="Pearson M."/>
            <person name="Priest M."/>
            <person name="Roberts A."/>
            <person name="Saif S."/>
            <person name="Shea T."/>
            <person name="Sisk P."/>
            <person name="Stolte C."/>
            <person name="Sykes S."/>
            <person name="Wortman J."/>
            <person name="Nusbaum C."/>
            <person name="Birren B."/>
        </authorList>
    </citation>
    <scope>NUCLEOTIDE SEQUENCE [LARGE SCALE GENOMIC DNA]</scope>
    <source>
        <strain evidence="1 2">ATCC 38327</strain>
    </source>
</reference>
<dbReference type="Proteomes" id="UP000054350">
    <property type="component" value="Unassembled WGS sequence"/>
</dbReference>
<accession>A0A0L0SPN0</accession>
<name>A0A0L0SPN0_ALLM3</name>
<gene>
    <name evidence="1" type="ORF">AMAG_19160</name>
</gene>
<keyword evidence="2" id="KW-1185">Reference proteome</keyword>
<dbReference type="EMBL" id="GG745344">
    <property type="protein sequence ID" value="KNE64452.1"/>
    <property type="molecule type" value="Genomic_DNA"/>
</dbReference>
<evidence type="ECO:0000313" key="2">
    <source>
        <dbReference type="Proteomes" id="UP000054350"/>
    </source>
</evidence>
<sequence>MQPKLGHDLSDVDICSLQCSFAHNRCQFPGISEVVKGSFPKLSRKQLFGNDDLCPKCADSFHKVARQFVVIGFVENVFYRVKRKVLDCVWVEPPLLLKHTTHKYQGRVFQRVH</sequence>